<evidence type="ECO:0008006" key="4">
    <source>
        <dbReference type="Google" id="ProtNLM"/>
    </source>
</evidence>
<accession>G8BMW4</accession>
<reference evidence="2 3" key="1">
    <citation type="journal article" date="2011" name="Proc. Natl. Acad. Sci. U.S.A.">
        <title>Evolutionary erosion of yeast sex chromosomes by mating-type switching accidents.</title>
        <authorList>
            <person name="Gordon J.L."/>
            <person name="Armisen D."/>
            <person name="Proux-Wera E."/>
            <person name="Oheigeartaigh S.S."/>
            <person name="Byrne K.P."/>
            <person name="Wolfe K.H."/>
        </authorList>
    </citation>
    <scope>NUCLEOTIDE SEQUENCE [LARGE SCALE GENOMIC DNA]</scope>
    <source>
        <strain evidence="3">ATCC 24235 / CBS 4417 / NBRC 1672 / NRRL Y-8282 / UCD 70-5</strain>
    </source>
</reference>
<sequence length="119" mass="13860">MNLPNLNEDGKPSTNIPLPNSISILSNSELIDLINLQRDNLANYVTQFNLQSDYKDSIEKLLEELHTLEIKFNELESKKNDTYENLESCQILESQYVKEWQDLNRHIEMNYSSAAIKKI</sequence>
<keyword evidence="3" id="KW-1185">Reference proteome</keyword>
<evidence type="ECO:0000313" key="3">
    <source>
        <dbReference type="Proteomes" id="UP000005666"/>
    </source>
</evidence>
<evidence type="ECO:0000256" key="1">
    <source>
        <dbReference type="SAM" id="Coils"/>
    </source>
</evidence>
<dbReference type="GeneID" id="11532482"/>
<name>G8BMW4_TETPH</name>
<dbReference type="OrthoDB" id="4035847at2759"/>
<protein>
    <recommendedName>
        <fullName evidence="4">Biogenesis of lysosome-related organelles complex 1 subunit BLI1</fullName>
    </recommendedName>
</protein>
<gene>
    <name evidence="2" type="primary">TPHA0A01590</name>
    <name evidence="2" type="ordered locus">TPHA_0A01590</name>
</gene>
<feature type="coiled-coil region" evidence="1">
    <location>
        <begin position="51"/>
        <end position="85"/>
    </location>
</feature>
<proteinExistence type="predicted"/>
<dbReference type="RefSeq" id="XP_003683676.1">
    <property type="nucleotide sequence ID" value="XM_003683628.1"/>
</dbReference>
<dbReference type="STRING" id="1071381.G8BMW4"/>
<dbReference type="KEGG" id="tpf:TPHA_0A01590"/>
<evidence type="ECO:0000313" key="2">
    <source>
        <dbReference type="EMBL" id="CCE61242.1"/>
    </source>
</evidence>
<organism evidence="2 3">
    <name type="scientific">Tetrapisispora phaffii (strain ATCC 24235 / CBS 4417 / NBRC 1672 / NRRL Y-8282 / UCD 70-5)</name>
    <name type="common">Yeast</name>
    <name type="synonym">Fabospora phaffii</name>
    <dbReference type="NCBI Taxonomy" id="1071381"/>
    <lineage>
        <taxon>Eukaryota</taxon>
        <taxon>Fungi</taxon>
        <taxon>Dikarya</taxon>
        <taxon>Ascomycota</taxon>
        <taxon>Saccharomycotina</taxon>
        <taxon>Saccharomycetes</taxon>
        <taxon>Saccharomycetales</taxon>
        <taxon>Saccharomycetaceae</taxon>
        <taxon>Tetrapisispora</taxon>
    </lineage>
</organism>
<dbReference type="EMBL" id="HE612856">
    <property type="protein sequence ID" value="CCE61242.1"/>
    <property type="molecule type" value="Genomic_DNA"/>
</dbReference>
<keyword evidence="1" id="KW-0175">Coiled coil</keyword>
<dbReference type="HOGENOM" id="CLU_2098753_0_0_1"/>
<dbReference type="Proteomes" id="UP000005666">
    <property type="component" value="Chromosome 1"/>
</dbReference>
<dbReference type="AlphaFoldDB" id="G8BMW4"/>